<sequence length="108" mass="11905">MGNKKIRGIHLLGRRLSRRADPRLAWKGRAGLCAHENGGARLVARPSGTHAPAWLKWPRGPLPTAPPCSTKPDLGPPWMDLAPARPPWLGSGAGMARRRAGEVRRWRR</sequence>
<protein>
    <submittedName>
        <fullName evidence="2">Uncharacterized protein</fullName>
    </submittedName>
</protein>
<gene>
    <name evidence="2" type="ORF">PVAP13_4NG162811</name>
</gene>
<evidence type="ECO:0000256" key="1">
    <source>
        <dbReference type="SAM" id="MobiDB-lite"/>
    </source>
</evidence>
<feature type="compositionally biased region" description="Basic and acidic residues" evidence="1">
    <location>
        <begin position="99"/>
        <end position="108"/>
    </location>
</feature>
<evidence type="ECO:0000313" key="2">
    <source>
        <dbReference type="EMBL" id="KAG2606830.1"/>
    </source>
</evidence>
<feature type="region of interest" description="Disordered" evidence="1">
    <location>
        <begin position="62"/>
        <end position="108"/>
    </location>
</feature>
<organism evidence="2 3">
    <name type="scientific">Panicum virgatum</name>
    <name type="common">Blackwell switchgrass</name>
    <dbReference type="NCBI Taxonomy" id="38727"/>
    <lineage>
        <taxon>Eukaryota</taxon>
        <taxon>Viridiplantae</taxon>
        <taxon>Streptophyta</taxon>
        <taxon>Embryophyta</taxon>
        <taxon>Tracheophyta</taxon>
        <taxon>Spermatophyta</taxon>
        <taxon>Magnoliopsida</taxon>
        <taxon>Liliopsida</taxon>
        <taxon>Poales</taxon>
        <taxon>Poaceae</taxon>
        <taxon>PACMAD clade</taxon>
        <taxon>Panicoideae</taxon>
        <taxon>Panicodae</taxon>
        <taxon>Paniceae</taxon>
        <taxon>Panicinae</taxon>
        <taxon>Panicum</taxon>
        <taxon>Panicum sect. Hiantes</taxon>
    </lineage>
</organism>
<proteinExistence type="predicted"/>
<comment type="caution">
    <text evidence="2">The sequence shown here is derived from an EMBL/GenBank/DDBJ whole genome shotgun (WGS) entry which is preliminary data.</text>
</comment>
<keyword evidence="3" id="KW-1185">Reference proteome</keyword>
<reference evidence="2" key="1">
    <citation type="submission" date="2020-05" db="EMBL/GenBank/DDBJ databases">
        <title>WGS assembly of Panicum virgatum.</title>
        <authorList>
            <person name="Lovell J.T."/>
            <person name="Jenkins J."/>
            <person name="Shu S."/>
            <person name="Juenger T.E."/>
            <person name="Schmutz J."/>
        </authorList>
    </citation>
    <scope>NUCLEOTIDE SEQUENCE</scope>
    <source>
        <strain evidence="2">AP13</strain>
    </source>
</reference>
<dbReference type="Proteomes" id="UP000823388">
    <property type="component" value="Chromosome 4N"/>
</dbReference>
<dbReference type="EMBL" id="CM029044">
    <property type="protein sequence ID" value="KAG2606830.1"/>
    <property type="molecule type" value="Genomic_DNA"/>
</dbReference>
<name>A0A8T0T727_PANVG</name>
<evidence type="ECO:0000313" key="3">
    <source>
        <dbReference type="Proteomes" id="UP000823388"/>
    </source>
</evidence>
<accession>A0A8T0T727</accession>
<dbReference type="AlphaFoldDB" id="A0A8T0T727"/>